<reference evidence="2" key="1">
    <citation type="submission" date="2023-07" db="EMBL/GenBank/DDBJ databases">
        <title>Chromosome-level genome assembly of Artemia franciscana.</title>
        <authorList>
            <person name="Jo E."/>
        </authorList>
    </citation>
    <scope>NUCLEOTIDE SEQUENCE</scope>
    <source>
        <tissue evidence="2">Whole body</tissue>
    </source>
</reference>
<evidence type="ECO:0000313" key="3">
    <source>
        <dbReference type="Proteomes" id="UP001187531"/>
    </source>
</evidence>
<dbReference type="AlphaFoldDB" id="A0AA88LJA6"/>
<name>A0AA88LJA6_ARTSF</name>
<organism evidence="2 3">
    <name type="scientific">Artemia franciscana</name>
    <name type="common">Brine shrimp</name>
    <name type="synonym">Artemia sanfranciscana</name>
    <dbReference type="NCBI Taxonomy" id="6661"/>
    <lineage>
        <taxon>Eukaryota</taxon>
        <taxon>Metazoa</taxon>
        <taxon>Ecdysozoa</taxon>
        <taxon>Arthropoda</taxon>
        <taxon>Crustacea</taxon>
        <taxon>Branchiopoda</taxon>
        <taxon>Anostraca</taxon>
        <taxon>Artemiidae</taxon>
        <taxon>Artemia</taxon>
    </lineage>
</organism>
<proteinExistence type="predicted"/>
<sequence>MQQALNMHYCNTEDLTEAIKLEFARANNVIEMATNSLAKRHALNAAKCEKFLDNLPEDEPPTLEDFTTAMGNLRQHNNVYTVIPIDEEGSARFFEQSETETPVRPKQKCSCLPPSCAPGRATPQQTKPSRIHDAWKQYPSPKKKNTKKDDNDDDEDVIPVTVRWECHEDLFKKAITSLQERGKADKSMFDPQHRILIDEESLKQAYGKNLEKVAAIRDEYPSVACDCCEMLKMGKDLKTLRSYANRKGFDDMLTSVLEKFQQDLRKT</sequence>
<comment type="caution">
    <text evidence="2">The sequence shown here is derived from an EMBL/GenBank/DDBJ whole genome shotgun (WGS) entry which is preliminary data.</text>
</comment>
<evidence type="ECO:0000256" key="1">
    <source>
        <dbReference type="SAM" id="MobiDB-lite"/>
    </source>
</evidence>
<dbReference type="EMBL" id="JAVRJZ010000002">
    <property type="protein sequence ID" value="KAK2725861.1"/>
    <property type="molecule type" value="Genomic_DNA"/>
</dbReference>
<accession>A0AA88LJA6</accession>
<gene>
    <name evidence="2" type="ORF">QYM36_000360</name>
</gene>
<evidence type="ECO:0000313" key="2">
    <source>
        <dbReference type="EMBL" id="KAK2725861.1"/>
    </source>
</evidence>
<keyword evidence="3" id="KW-1185">Reference proteome</keyword>
<feature type="region of interest" description="Disordered" evidence="1">
    <location>
        <begin position="95"/>
        <end position="155"/>
    </location>
</feature>
<dbReference type="Proteomes" id="UP001187531">
    <property type="component" value="Unassembled WGS sequence"/>
</dbReference>
<protein>
    <submittedName>
        <fullName evidence="2">Uncharacterized protein</fullName>
    </submittedName>
</protein>